<keyword evidence="6" id="KW-0482">Metalloprotease</keyword>
<name>A0ABT9D928_9CELL</name>
<gene>
    <name evidence="6" type="ORF">Q6348_09385</name>
</gene>
<keyword evidence="2" id="KW-0479">Metal-binding</keyword>
<dbReference type="Proteomes" id="UP001232536">
    <property type="component" value="Unassembled WGS sequence"/>
</dbReference>
<dbReference type="SUPFAM" id="SSF55486">
    <property type="entry name" value="Metalloproteases ('zincins'), catalytic domain"/>
    <property type="match status" value="1"/>
</dbReference>
<dbReference type="Pfam" id="PF00413">
    <property type="entry name" value="Peptidase_M10"/>
    <property type="match status" value="1"/>
</dbReference>
<accession>A0ABT9D928</accession>
<evidence type="ECO:0000259" key="5">
    <source>
        <dbReference type="SMART" id="SM00235"/>
    </source>
</evidence>
<evidence type="ECO:0000256" key="3">
    <source>
        <dbReference type="ARBA" id="ARBA00022801"/>
    </source>
</evidence>
<comment type="caution">
    <text evidence="6">The sequence shown here is derived from an EMBL/GenBank/DDBJ whole genome shotgun (WGS) entry which is preliminary data.</text>
</comment>
<dbReference type="EC" id="3.4.24.-" evidence="6"/>
<keyword evidence="7" id="KW-1185">Reference proteome</keyword>
<evidence type="ECO:0000313" key="6">
    <source>
        <dbReference type="EMBL" id="MDO8107407.1"/>
    </source>
</evidence>
<dbReference type="PRINTS" id="PR00138">
    <property type="entry name" value="MATRIXIN"/>
</dbReference>
<protein>
    <submittedName>
        <fullName evidence="6">Matrixin family metalloprotease</fullName>
        <ecNumber evidence="6">3.4.24.-</ecNumber>
    </submittedName>
</protein>
<keyword evidence="3 6" id="KW-0378">Hydrolase</keyword>
<proteinExistence type="predicted"/>
<sequence length="290" mass="30319">MGVGDELRSRRVQRQMAHAARRRRSSLPGLLVVALVCAVALVAVAHARGLDLRRPGDLAALFRPQVVVQVDGKAYAVPRPAPAHGRLLPAVPVTTTGSYAFLHTVDAGPVGYDPCRPVRYVVRPQGAPPGGEELVTRAVAEISAATGLEFVDAGTTDEAPTVDRPLLQSRYGQDWAPVLIAWSTPRELPQLAGDVAGIGGSAAVPGADGRGTWLAAGRLALDAGDLGRMIHAGRADAAEAVVLHELSHVVGLDHVDDPDELMYPTTSRRVDLGPGDRAGLALVGQVACQP</sequence>
<keyword evidence="1" id="KW-0645">Protease</keyword>
<dbReference type="SMART" id="SM00235">
    <property type="entry name" value="ZnMc"/>
    <property type="match status" value="1"/>
</dbReference>
<dbReference type="InterPro" id="IPR021190">
    <property type="entry name" value="Pept_M10A"/>
</dbReference>
<dbReference type="EMBL" id="JAUQYP010000001">
    <property type="protein sequence ID" value="MDO8107407.1"/>
    <property type="molecule type" value="Genomic_DNA"/>
</dbReference>
<dbReference type="GO" id="GO:0008237">
    <property type="term" value="F:metallopeptidase activity"/>
    <property type="evidence" value="ECO:0007669"/>
    <property type="project" value="UniProtKB-KW"/>
</dbReference>
<reference evidence="6 7" key="1">
    <citation type="submission" date="2023-07" db="EMBL/GenBank/DDBJ databases">
        <title>Description of novel actinomycetes strains, isolated from tidal flat sediment.</title>
        <authorList>
            <person name="Lu C."/>
        </authorList>
    </citation>
    <scope>NUCLEOTIDE SEQUENCE [LARGE SCALE GENOMIC DNA]</scope>
    <source>
        <strain evidence="6 7">SYSU T00b441</strain>
    </source>
</reference>
<evidence type="ECO:0000313" key="7">
    <source>
        <dbReference type="Proteomes" id="UP001232536"/>
    </source>
</evidence>
<evidence type="ECO:0000256" key="1">
    <source>
        <dbReference type="ARBA" id="ARBA00022670"/>
    </source>
</evidence>
<dbReference type="InterPro" id="IPR001818">
    <property type="entry name" value="Pept_M10_metallopeptidase"/>
</dbReference>
<keyword evidence="4" id="KW-0862">Zinc</keyword>
<dbReference type="InterPro" id="IPR024079">
    <property type="entry name" value="MetalloPept_cat_dom_sf"/>
</dbReference>
<dbReference type="RefSeq" id="WP_304601032.1">
    <property type="nucleotide sequence ID" value="NZ_JAUQYP010000001.1"/>
</dbReference>
<feature type="domain" description="Peptidase metallopeptidase" evidence="5">
    <location>
        <begin position="108"/>
        <end position="285"/>
    </location>
</feature>
<dbReference type="InterPro" id="IPR006026">
    <property type="entry name" value="Peptidase_Metallo"/>
</dbReference>
<dbReference type="Gene3D" id="3.40.390.10">
    <property type="entry name" value="Collagenase (Catalytic Domain)"/>
    <property type="match status" value="1"/>
</dbReference>
<organism evidence="6 7">
    <name type="scientific">Actinotalea lenta</name>
    <dbReference type="NCBI Taxonomy" id="3064654"/>
    <lineage>
        <taxon>Bacteria</taxon>
        <taxon>Bacillati</taxon>
        <taxon>Actinomycetota</taxon>
        <taxon>Actinomycetes</taxon>
        <taxon>Micrococcales</taxon>
        <taxon>Cellulomonadaceae</taxon>
        <taxon>Actinotalea</taxon>
    </lineage>
</organism>
<evidence type="ECO:0000256" key="2">
    <source>
        <dbReference type="ARBA" id="ARBA00022723"/>
    </source>
</evidence>
<evidence type="ECO:0000256" key="4">
    <source>
        <dbReference type="ARBA" id="ARBA00022833"/>
    </source>
</evidence>